<dbReference type="AlphaFoldDB" id="A0A0V0Q8Y8"/>
<organism evidence="3 4">
    <name type="scientific">Pseudocohnilembus persalinus</name>
    <name type="common">Ciliate</name>
    <dbReference type="NCBI Taxonomy" id="266149"/>
    <lineage>
        <taxon>Eukaryota</taxon>
        <taxon>Sar</taxon>
        <taxon>Alveolata</taxon>
        <taxon>Ciliophora</taxon>
        <taxon>Intramacronucleata</taxon>
        <taxon>Oligohymenophorea</taxon>
        <taxon>Scuticociliatia</taxon>
        <taxon>Philasterida</taxon>
        <taxon>Pseudocohnilembidae</taxon>
        <taxon>Pseudocohnilembus</taxon>
    </lineage>
</organism>
<proteinExistence type="predicted"/>
<keyword evidence="4" id="KW-1185">Reference proteome</keyword>
<accession>A0A0V0Q8Y8</accession>
<sequence length="158" mass="18470">MKSSNYRERFINLRSTPNIEDAKRVAKKLMERYDKFQKGELTIEEMGPILKDVYNKLKINQNIDEEDKANYFNSLDKNQDRKITLEDLEQTCIRYLCHYHTIQAPYYDKGKLSAVQYVSEHNHDSSAQAFFIPSNSVVNSPGDLRGSHAPKENVYQMN</sequence>
<dbReference type="InParanoid" id="A0A0V0Q8Y8"/>
<dbReference type="Proteomes" id="UP000054937">
    <property type="component" value="Unassembled WGS sequence"/>
</dbReference>
<name>A0A0V0Q8Y8_PSEPJ</name>
<feature type="domain" description="EF-hand" evidence="2">
    <location>
        <begin position="63"/>
        <end position="98"/>
    </location>
</feature>
<evidence type="ECO:0000259" key="2">
    <source>
        <dbReference type="PROSITE" id="PS50222"/>
    </source>
</evidence>
<evidence type="ECO:0000256" key="1">
    <source>
        <dbReference type="ARBA" id="ARBA00022837"/>
    </source>
</evidence>
<gene>
    <name evidence="3" type="ORF">PPERSA_00289</name>
</gene>
<evidence type="ECO:0000313" key="3">
    <source>
        <dbReference type="EMBL" id="KRW98701.1"/>
    </source>
</evidence>
<dbReference type="Gene3D" id="1.10.238.10">
    <property type="entry name" value="EF-hand"/>
    <property type="match status" value="1"/>
</dbReference>
<dbReference type="InterPro" id="IPR018247">
    <property type="entry name" value="EF_Hand_1_Ca_BS"/>
</dbReference>
<feature type="domain" description="EF-hand" evidence="2">
    <location>
        <begin position="21"/>
        <end position="56"/>
    </location>
</feature>
<keyword evidence="1" id="KW-0106">Calcium</keyword>
<dbReference type="InterPro" id="IPR002048">
    <property type="entry name" value="EF_hand_dom"/>
</dbReference>
<dbReference type="SUPFAM" id="SSF47473">
    <property type="entry name" value="EF-hand"/>
    <property type="match status" value="1"/>
</dbReference>
<reference evidence="3 4" key="1">
    <citation type="journal article" date="2015" name="Sci. Rep.">
        <title>Genome of the facultative scuticociliatosis pathogen Pseudocohnilembus persalinus provides insight into its virulence through horizontal gene transfer.</title>
        <authorList>
            <person name="Xiong J."/>
            <person name="Wang G."/>
            <person name="Cheng J."/>
            <person name="Tian M."/>
            <person name="Pan X."/>
            <person name="Warren A."/>
            <person name="Jiang C."/>
            <person name="Yuan D."/>
            <person name="Miao W."/>
        </authorList>
    </citation>
    <scope>NUCLEOTIDE SEQUENCE [LARGE SCALE GENOMIC DNA]</scope>
    <source>
        <strain evidence="3">36N120E</strain>
    </source>
</reference>
<dbReference type="InterPro" id="IPR011992">
    <property type="entry name" value="EF-hand-dom_pair"/>
</dbReference>
<dbReference type="PROSITE" id="PS50222">
    <property type="entry name" value="EF_HAND_2"/>
    <property type="match status" value="2"/>
</dbReference>
<protein>
    <recommendedName>
        <fullName evidence="2">EF-hand domain-containing protein</fullName>
    </recommendedName>
</protein>
<evidence type="ECO:0000313" key="4">
    <source>
        <dbReference type="Proteomes" id="UP000054937"/>
    </source>
</evidence>
<dbReference type="PROSITE" id="PS00018">
    <property type="entry name" value="EF_HAND_1"/>
    <property type="match status" value="1"/>
</dbReference>
<dbReference type="EMBL" id="LDAU01000232">
    <property type="protein sequence ID" value="KRW98701.1"/>
    <property type="molecule type" value="Genomic_DNA"/>
</dbReference>
<comment type="caution">
    <text evidence="3">The sequence shown here is derived from an EMBL/GenBank/DDBJ whole genome shotgun (WGS) entry which is preliminary data.</text>
</comment>
<dbReference type="GO" id="GO:0005509">
    <property type="term" value="F:calcium ion binding"/>
    <property type="evidence" value="ECO:0007669"/>
    <property type="project" value="InterPro"/>
</dbReference>